<accession>A0A921RRA3</accession>
<reference evidence="2" key="1">
    <citation type="journal article" date="2019" name="BMC Genomics">
        <title>A new reference genome for Sorghum bicolor reveals high levels of sequence similarity between sweet and grain genotypes: implications for the genetics of sugar metabolism.</title>
        <authorList>
            <person name="Cooper E.A."/>
            <person name="Brenton Z.W."/>
            <person name="Flinn B.S."/>
            <person name="Jenkins J."/>
            <person name="Shu S."/>
            <person name="Flowers D."/>
            <person name="Luo F."/>
            <person name="Wang Y."/>
            <person name="Xia P."/>
            <person name="Barry K."/>
            <person name="Daum C."/>
            <person name="Lipzen A."/>
            <person name="Yoshinaga Y."/>
            <person name="Schmutz J."/>
            <person name="Saski C."/>
            <person name="Vermerris W."/>
            <person name="Kresovich S."/>
        </authorList>
    </citation>
    <scope>NUCLEOTIDE SEQUENCE</scope>
</reference>
<feature type="compositionally biased region" description="Basic and acidic residues" evidence="1">
    <location>
        <begin position="1"/>
        <end position="10"/>
    </location>
</feature>
<feature type="region of interest" description="Disordered" evidence="1">
    <location>
        <begin position="1"/>
        <end position="23"/>
    </location>
</feature>
<dbReference type="AlphaFoldDB" id="A0A921RRA3"/>
<reference evidence="2" key="2">
    <citation type="submission" date="2020-10" db="EMBL/GenBank/DDBJ databases">
        <authorList>
            <person name="Cooper E.A."/>
            <person name="Brenton Z.W."/>
            <person name="Flinn B.S."/>
            <person name="Jenkins J."/>
            <person name="Shu S."/>
            <person name="Flowers D."/>
            <person name="Luo F."/>
            <person name="Wang Y."/>
            <person name="Xia P."/>
            <person name="Barry K."/>
            <person name="Daum C."/>
            <person name="Lipzen A."/>
            <person name="Yoshinaga Y."/>
            <person name="Schmutz J."/>
            <person name="Saski C."/>
            <person name="Vermerris W."/>
            <person name="Kresovich S."/>
        </authorList>
    </citation>
    <scope>NUCLEOTIDE SEQUENCE</scope>
</reference>
<name>A0A921RRA3_SORBI</name>
<evidence type="ECO:0000256" key="1">
    <source>
        <dbReference type="SAM" id="MobiDB-lite"/>
    </source>
</evidence>
<gene>
    <name evidence="2" type="ORF">BDA96_02G232700</name>
</gene>
<organism evidence="2 3">
    <name type="scientific">Sorghum bicolor</name>
    <name type="common">Sorghum</name>
    <name type="synonym">Sorghum vulgare</name>
    <dbReference type="NCBI Taxonomy" id="4558"/>
    <lineage>
        <taxon>Eukaryota</taxon>
        <taxon>Viridiplantae</taxon>
        <taxon>Streptophyta</taxon>
        <taxon>Embryophyta</taxon>
        <taxon>Tracheophyta</taxon>
        <taxon>Spermatophyta</taxon>
        <taxon>Magnoliopsida</taxon>
        <taxon>Liliopsida</taxon>
        <taxon>Poales</taxon>
        <taxon>Poaceae</taxon>
        <taxon>PACMAD clade</taxon>
        <taxon>Panicoideae</taxon>
        <taxon>Andropogonodae</taxon>
        <taxon>Andropogoneae</taxon>
        <taxon>Sorghinae</taxon>
        <taxon>Sorghum</taxon>
    </lineage>
</organism>
<dbReference type="Proteomes" id="UP000807115">
    <property type="component" value="Chromosome 2"/>
</dbReference>
<feature type="region of interest" description="Disordered" evidence="1">
    <location>
        <begin position="38"/>
        <end position="84"/>
    </location>
</feature>
<feature type="compositionally biased region" description="Basic residues" evidence="1">
    <location>
        <begin position="56"/>
        <end position="65"/>
    </location>
</feature>
<proteinExistence type="predicted"/>
<evidence type="ECO:0000313" key="3">
    <source>
        <dbReference type="Proteomes" id="UP000807115"/>
    </source>
</evidence>
<evidence type="ECO:0000313" key="2">
    <source>
        <dbReference type="EMBL" id="KAG0543945.1"/>
    </source>
</evidence>
<protein>
    <submittedName>
        <fullName evidence="2">Uncharacterized protein</fullName>
    </submittedName>
</protein>
<comment type="caution">
    <text evidence="2">The sequence shown here is derived from an EMBL/GenBank/DDBJ whole genome shotgun (WGS) entry which is preliminary data.</text>
</comment>
<dbReference type="EMBL" id="CM027681">
    <property type="protein sequence ID" value="KAG0543945.1"/>
    <property type="molecule type" value="Genomic_DNA"/>
</dbReference>
<sequence>MLGCEDHDPIPTKLPVGQAATAPDCAAPCPPALTPKRDELGCGPAAAAHLTAPNPTRRRSARPKKSASTGRTQPNPQVARPQHR</sequence>